<dbReference type="OrthoDB" id="9971063at2759"/>
<proteinExistence type="predicted"/>
<protein>
    <submittedName>
        <fullName evidence="1">Uncharacterized protein</fullName>
    </submittedName>
</protein>
<reference evidence="1 2" key="1">
    <citation type="journal article" date="2019" name="Commun. Biol.">
        <title>The bagworm genome reveals a unique fibroin gene that provides high tensile strength.</title>
        <authorList>
            <person name="Kono N."/>
            <person name="Nakamura H."/>
            <person name="Ohtoshi R."/>
            <person name="Tomita M."/>
            <person name="Numata K."/>
            <person name="Arakawa K."/>
        </authorList>
    </citation>
    <scope>NUCLEOTIDE SEQUENCE [LARGE SCALE GENOMIC DNA]</scope>
</reference>
<accession>A0A4C1VFF3</accession>
<keyword evidence="2" id="KW-1185">Reference proteome</keyword>
<comment type="caution">
    <text evidence="1">The sequence shown here is derived from an EMBL/GenBank/DDBJ whole genome shotgun (WGS) entry which is preliminary data.</text>
</comment>
<gene>
    <name evidence="1" type="ORF">EVAR_31005_1</name>
</gene>
<sequence>MQDRVTNTFQHLRNSCNEDPTLLPRLHAESLRRANVCERLGGGHFEPYLIRPGRFEAADSAPEAAALEVLFKWDAANTWRSRLGSALIARGLMLIHQRSQNQGRKLGYYRFAPKVSAKPEFVVL</sequence>
<organism evidence="1 2">
    <name type="scientific">Eumeta variegata</name>
    <name type="common">Bagworm moth</name>
    <name type="synonym">Eumeta japonica</name>
    <dbReference type="NCBI Taxonomy" id="151549"/>
    <lineage>
        <taxon>Eukaryota</taxon>
        <taxon>Metazoa</taxon>
        <taxon>Ecdysozoa</taxon>
        <taxon>Arthropoda</taxon>
        <taxon>Hexapoda</taxon>
        <taxon>Insecta</taxon>
        <taxon>Pterygota</taxon>
        <taxon>Neoptera</taxon>
        <taxon>Endopterygota</taxon>
        <taxon>Lepidoptera</taxon>
        <taxon>Glossata</taxon>
        <taxon>Ditrysia</taxon>
        <taxon>Tineoidea</taxon>
        <taxon>Psychidae</taxon>
        <taxon>Oiketicinae</taxon>
        <taxon>Eumeta</taxon>
    </lineage>
</organism>
<dbReference type="Proteomes" id="UP000299102">
    <property type="component" value="Unassembled WGS sequence"/>
</dbReference>
<evidence type="ECO:0000313" key="2">
    <source>
        <dbReference type="Proteomes" id="UP000299102"/>
    </source>
</evidence>
<dbReference type="EMBL" id="BGZK01000327">
    <property type="protein sequence ID" value="GBP37007.1"/>
    <property type="molecule type" value="Genomic_DNA"/>
</dbReference>
<dbReference type="AlphaFoldDB" id="A0A4C1VFF3"/>
<name>A0A4C1VFF3_EUMVA</name>
<evidence type="ECO:0000313" key="1">
    <source>
        <dbReference type="EMBL" id="GBP37007.1"/>
    </source>
</evidence>